<accession>A0A1G7QU73</accession>
<feature type="binding site" evidence="3">
    <location>
        <position position="115"/>
    </location>
    <ligand>
        <name>a divalent metal cation</name>
        <dbReference type="ChEBI" id="CHEBI:60240"/>
    </ligand>
</feature>
<sequence length="135" mass="15379">MKKQLLAKLENSKTYTLAVANGMPSAHYDFKPTADVWSFRELMHHIGYGIYWFKGTLIQKEDVAWEPPAVTADKDATIAWLEEAFVVLENTVDKMAKDEESIVGFFGVVDHITHHRGQATTYLRCKGITPPEYIF</sequence>
<evidence type="ECO:0000313" key="4">
    <source>
        <dbReference type="EMBL" id="SDG02014.1"/>
    </source>
</evidence>
<comment type="similarity">
    <text evidence="1">Belongs to the DinB family.</text>
</comment>
<dbReference type="InterPro" id="IPR007837">
    <property type="entry name" value="DinB"/>
</dbReference>
<protein>
    <submittedName>
        <fullName evidence="4">Uncharacterized damage-inducible protein DinB (Forms a four-helix bundle)</fullName>
    </submittedName>
</protein>
<dbReference type="InterPro" id="IPR034660">
    <property type="entry name" value="DinB/YfiT-like"/>
</dbReference>
<name>A0A1G7QU73_CHIFI</name>
<dbReference type="Proteomes" id="UP000199045">
    <property type="component" value="Unassembled WGS sequence"/>
</dbReference>
<feature type="binding site" evidence="3">
    <location>
        <position position="45"/>
    </location>
    <ligand>
        <name>a divalent metal cation</name>
        <dbReference type="ChEBI" id="CHEBI:60240"/>
    </ligand>
</feature>
<feature type="binding site" evidence="3">
    <location>
        <position position="111"/>
    </location>
    <ligand>
        <name>a divalent metal cation</name>
        <dbReference type="ChEBI" id="CHEBI:60240"/>
    </ligand>
</feature>
<evidence type="ECO:0000313" key="5">
    <source>
        <dbReference type="Proteomes" id="UP000199045"/>
    </source>
</evidence>
<proteinExistence type="inferred from homology"/>
<keyword evidence="2 3" id="KW-0479">Metal-binding</keyword>
<evidence type="ECO:0000256" key="3">
    <source>
        <dbReference type="PIRSR" id="PIRSR607837-1"/>
    </source>
</evidence>
<dbReference type="SUPFAM" id="SSF109854">
    <property type="entry name" value="DinB/YfiT-like putative metalloenzymes"/>
    <property type="match status" value="1"/>
</dbReference>
<dbReference type="RefSeq" id="WP_089832549.1">
    <property type="nucleotide sequence ID" value="NZ_FNBN01000003.1"/>
</dbReference>
<dbReference type="Pfam" id="PF05163">
    <property type="entry name" value="DinB"/>
    <property type="match status" value="1"/>
</dbReference>
<dbReference type="OrthoDB" id="119432at2"/>
<dbReference type="GO" id="GO:0046872">
    <property type="term" value="F:metal ion binding"/>
    <property type="evidence" value="ECO:0007669"/>
    <property type="project" value="UniProtKB-KW"/>
</dbReference>
<dbReference type="Gene3D" id="1.20.120.450">
    <property type="entry name" value="dinb family like domain"/>
    <property type="match status" value="1"/>
</dbReference>
<dbReference type="EMBL" id="FNBN01000003">
    <property type="protein sequence ID" value="SDG02014.1"/>
    <property type="molecule type" value="Genomic_DNA"/>
</dbReference>
<dbReference type="STRING" id="104663.SAMN04488121_103194"/>
<dbReference type="AlphaFoldDB" id="A0A1G7QU73"/>
<gene>
    <name evidence="4" type="ORF">SAMN04488121_103194</name>
</gene>
<organism evidence="4 5">
    <name type="scientific">Chitinophaga filiformis</name>
    <name type="common">Myxococcus filiformis</name>
    <name type="synonym">Flexibacter filiformis</name>
    <dbReference type="NCBI Taxonomy" id="104663"/>
    <lineage>
        <taxon>Bacteria</taxon>
        <taxon>Pseudomonadati</taxon>
        <taxon>Bacteroidota</taxon>
        <taxon>Chitinophagia</taxon>
        <taxon>Chitinophagales</taxon>
        <taxon>Chitinophagaceae</taxon>
        <taxon>Chitinophaga</taxon>
    </lineage>
</organism>
<reference evidence="4 5" key="1">
    <citation type="submission" date="2016-10" db="EMBL/GenBank/DDBJ databases">
        <authorList>
            <person name="de Groot N.N."/>
        </authorList>
    </citation>
    <scope>NUCLEOTIDE SEQUENCE [LARGE SCALE GENOMIC DNA]</scope>
    <source>
        <strain evidence="4 5">DSM 527</strain>
    </source>
</reference>
<evidence type="ECO:0000256" key="2">
    <source>
        <dbReference type="ARBA" id="ARBA00022723"/>
    </source>
</evidence>
<evidence type="ECO:0000256" key="1">
    <source>
        <dbReference type="ARBA" id="ARBA00008635"/>
    </source>
</evidence>